<dbReference type="EMBL" id="JAAALK010000285">
    <property type="protein sequence ID" value="KAG8064548.1"/>
    <property type="molecule type" value="Genomic_DNA"/>
</dbReference>
<comment type="caution">
    <text evidence="2">The sequence shown here is derived from an EMBL/GenBank/DDBJ whole genome shotgun (WGS) entry which is preliminary data.</text>
</comment>
<evidence type="ECO:0000313" key="2">
    <source>
        <dbReference type="EMBL" id="KAG8064548.1"/>
    </source>
</evidence>
<protein>
    <submittedName>
        <fullName evidence="2">Uncharacterized protein</fullName>
    </submittedName>
</protein>
<evidence type="ECO:0000256" key="1">
    <source>
        <dbReference type="SAM" id="MobiDB-lite"/>
    </source>
</evidence>
<keyword evidence="3" id="KW-1185">Reference proteome</keyword>
<dbReference type="Proteomes" id="UP000729402">
    <property type="component" value="Unassembled WGS sequence"/>
</dbReference>
<name>A0A8J5VYY8_ZIZPA</name>
<reference evidence="2" key="2">
    <citation type="submission" date="2021-02" db="EMBL/GenBank/DDBJ databases">
        <authorList>
            <person name="Kimball J.A."/>
            <person name="Haas M.W."/>
            <person name="Macchietto M."/>
            <person name="Kono T."/>
            <person name="Duquette J."/>
            <person name="Shao M."/>
        </authorList>
    </citation>
    <scope>NUCLEOTIDE SEQUENCE</scope>
    <source>
        <tissue evidence="2">Fresh leaf tissue</tissue>
    </source>
</reference>
<feature type="region of interest" description="Disordered" evidence="1">
    <location>
        <begin position="60"/>
        <end position="116"/>
    </location>
</feature>
<organism evidence="2 3">
    <name type="scientific">Zizania palustris</name>
    <name type="common">Northern wild rice</name>
    <dbReference type="NCBI Taxonomy" id="103762"/>
    <lineage>
        <taxon>Eukaryota</taxon>
        <taxon>Viridiplantae</taxon>
        <taxon>Streptophyta</taxon>
        <taxon>Embryophyta</taxon>
        <taxon>Tracheophyta</taxon>
        <taxon>Spermatophyta</taxon>
        <taxon>Magnoliopsida</taxon>
        <taxon>Liliopsida</taxon>
        <taxon>Poales</taxon>
        <taxon>Poaceae</taxon>
        <taxon>BOP clade</taxon>
        <taxon>Oryzoideae</taxon>
        <taxon>Oryzeae</taxon>
        <taxon>Zizaniinae</taxon>
        <taxon>Zizania</taxon>
    </lineage>
</organism>
<dbReference type="AlphaFoldDB" id="A0A8J5VYY8"/>
<evidence type="ECO:0000313" key="3">
    <source>
        <dbReference type="Proteomes" id="UP000729402"/>
    </source>
</evidence>
<gene>
    <name evidence="2" type="ORF">GUJ93_ZPchr0004g40076</name>
</gene>
<sequence length="146" mass="16631">MTVPSKVNFCAIVLVESEIETTPGYAVISIFDQTWKNRSYTWLCHHLSFECISTFVSTKEEEGAPKNDRNGRHWENCKPDFFPNKTNVQAKKEGEGASKNNRNGRHQENIKPESPLEEIQSSCLPPCSHSYCSWTLSFFLFPSSPP</sequence>
<proteinExistence type="predicted"/>
<reference evidence="2" key="1">
    <citation type="journal article" date="2021" name="bioRxiv">
        <title>Whole Genome Assembly and Annotation of Northern Wild Rice, Zizania palustris L., Supports a Whole Genome Duplication in the Zizania Genus.</title>
        <authorList>
            <person name="Haas M."/>
            <person name="Kono T."/>
            <person name="Macchietto M."/>
            <person name="Millas R."/>
            <person name="McGilp L."/>
            <person name="Shao M."/>
            <person name="Duquette J."/>
            <person name="Hirsch C.N."/>
            <person name="Kimball J."/>
        </authorList>
    </citation>
    <scope>NUCLEOTIDE SEQUENCE</scope>
    <source>
        <tissue evidence="2">Fresh leaf tissue</tissue>
    </source>
</reference>
<feature type="compositionally biased region" description="Basic and acidic residues" evidence="1">
    <location>
        <begin position="60"/>
        <end position="78"/>
    </location>
</feature>
<accession>A0A8J5VYY8</accession>